<name>A0A914PWB9_9BILA</name>
<dbReference type="WBParaSite" id="PDA_v2.g20638.t1">
    <property type="protein sequence ID" value="PDA_v2.g20638.t1"/>
    <property type="gene ID" value="PDA_v2.g20638"/>
</dbReference>
<reference evidence="2" key="1">
    <citation type="submission" date="2022-11" db="UniProtKB">
        <authorList>
            <consortium name="WormBaseParasite"/>
        </authorList>
    </citation>
    <scope>IDENTIFICATION</scope>
</reference>
<evidence type="ECO:0000313" key="1">
    <source>
        <dbReference type="Proteomes" id="UP000887578"/>
    </source>
</evidence>
<sequence>MAVAFGKSMNDVKDAIEFNKVVNQAIINCKCIVSDEKWPHCNKNFCTSPDDSSKIIARTRRLLHGNSTLCKNWISKEEQLSCYFESTQITNLTWTEWSPPNADKIKYRIKEIPPYGIYYVPSFSSIVQNSTG</sequence>
<keyword evidence="1" id="KW-1185">Reference proteome</keyword>
<dbReference type="AlphaFoldDB" id="A0A914PWB9"/>
<evidence type="ECO:0000313" key="2">
    <source>
        <dbReference type="WBParaSite" id="PDA_v2.g20638.t1"/>
    </source>
</evidence>
<accession>A0A914PWB9</accession>
<protein>
    <submittedName>
        <fullName evidence="2">Uncharacterized protein</fullName>
    </submittedName>
</protein>
<proteinExistence type="predicted"/>
<dbReference type="Proteomes" id="UP000887578">
    <property type="component" value="Unplaced"/>
</dbReference>
<organism evidence="1 2">
    <name type="scientific">Panagrolaimus davidi</name>
    <dbReference type="NCBI Taxonomy" id="227884"/>
    <lineage>
        <taxon>Eukaryota</taxon>
        <taxon>Metazoa</taxon>
        <taxon>Ecdysozoa</taxon>
        <taxon>Nematoda</taxon>
        <taxon>Chromadorea</taxon>
        <taxon>Rhabditida</taxon>
        <taxon>Tylenchina</taxon>
        <taxon>Panagrolaimomorpha</taxon>
        <taxon>Panagrolaimoidea</taxon>
        <taxon>Panagrolaimidae</taxon>
        <taxon>Panagrolaimus</taxon>
    </lineage>
</organism>